<dbReference type="EMBL" id="FLOB01000001">
    <property type="protein sequence ID" value="SBS25349.1"/>
    <property type="molecule type" value="Genomic_DNA"/>
</dbReference>
<dbReference type="STRING" id="1792290.MSP8886_00251"/>
<dbReference type="RefSeq" id="WP_067011900.1">
    <property type="nucleotide sequence ID" value="NZ_FLOB01000001.1"/>
</dbReference>
<dbReference type="Proteomes" id="UP000092544">
    <property type="component" value="Unassembled WGS sequence"/>
</dbReference>
<proteinExistence type="predicted"/>
<dbReference type="AlphaFoldDB" id="A0A1A8T2X0"/>
<dbReference type="OrthoDB" id="6105811at2"/>
<organism evidence="1 2">
    <name type="scientific">Marinomonas spartinae</name>
    <dbReference type="NCBI Taxonomy" id="1792290"/>
    <lineage>
        <taxon>Bacteria</taxon>
        <taxon>Pseudomonadati</taxon>
        <taxon>Pseudomonadota</taxon>
        <taxon>Gammaproteobacteria</taxon>
        <taxon>Oceanospirillales</taxon>
        <taxon>Oceanospirillaceae</taxon>
        <taxon>Marinomonas</taxon>
    </lineage>
</organism>
<evidence type="ECO:0000313" key="1">
    <source>
        <dbReference type="EMBL" id="SBS25349.1"/>
    </source>
</evidence>
<keyword evidence="2" id="KW-1185">Reference proteome</keyword>
<sequence>MSYLNQFVQQWKAHLKSELADCGLRFITTEDGDEVDVKTNSLAYFRCLRTISNTNDHLDESRDDLAWVMLEKQLKAKAEMAERGTSSLVATLHIEASQIEIRLNFSYDEEQHIVFSS</sequence>
<gene>
    <name evidence="1" type="ORF">MSP8886_00251</name>
</gene>
<accession>A0A1A8T2X0</accession>
<name>A0A1A8T2X0_9GAMM</name>
<evidence type="ECO:0000313" key="2">
    <source>
        <dbReference type="Proteomes" id="UP000092544"/>
    </source>
</evidence>
<protein>
    <submittedName>
        <fullName evidence="1">Uncharacterized protein</fullName>
    </submittedName>
</protein>
<reference evidence="1 2" key="1">
    <citation type="submission" date="2016-06" db="EMBL/GenBank/DDBJ databases">
        <authorList>
            <person name="Kjaerup R.B."/>
            <person name="Dalgaard T.S."/>
            <person name="Juul-Madsen H.R."/>
        </authorList>
    </citation>
    <scope>NUCLEOTIDE SEQUENCE [LARGE SCALE GENOMIC DNA]</scope>
    <source>
        <strain evidence="1 2">CECT 8886</strain>
    </source>
</reference>